<dbReference type="Proteomes" id="UP000027997">
    <property type="component" value="Unassembled WGS sequence"/>
</dbReference>
<reference evidence="2 3" key="1">
    <citation type="submission" date="2014-06" db="EMBL/GenBank/DDBJ databases">
        <title>Whole Genome Sequences of Three Symbiotic Endozoicomonas Bacteria.</title>
        <authorList>
            <person name="Neave M.J."/>
            <person name="Apprill A."/>
            <person name="Voolstra C.R."/>
        </authorList>
    </citation>
    <scope>NUCLEOTIDE SEQUENCE [LARGE SCALE GENOMIC DNA]</scope>
    <source>
        <strain evidence="2 3">DSM 22380</strain>
    </source>
</reference>
<dbReference type="RefSeq" id="WP_020581505.1">
    <property type="nucleotide sequence ID" value="NZ_JOJP01000001.1"/>
</dbReference>
<name>A0A081KF99_9GAMM</name>
<protein>
    <submittedName>
        <fullName evidence="2">Uncharacterized protein</fullName>
    </submittedName>
</protein>
<dbReference type="EMBL" id="JOJP01000001">
    <property type="protein sequence ID" value="KEI72825.1"/>
    <property type="molecule type" value="Genomic_DNA"/>
</dbReference>
<evidence type="ECO:0000256" key="1">
    <source>
        <dbReference type="SAM" id="MobiDB-lite"/>
    </source>
</evidence>
<sequence>MTSITGPSINPIPSQNQPPSQTGKVDENSNIAQLFSGCRCDNGKQSIQLPGNFSSLQTAADKVPDLAGAKAGQSINNSSENSTLDQVIDTGGKILDGALALASFVAMVT</sequence>
<keyword evidence="3" id="KW-1185">Reference proteome</keyword>
<organism evidence="2 3">
    <name type="scientific">Endozoicomonas elysicola</name>
    <dbReference type="NCBI Taxonomy" id="305900"/>
    <lineage>
        <taxon>Bacteria</taxon>
        <taxon>Pseudomonadati</taxon>
        <taxon>Pseudomonadota</taxon>
        <taxon>Gammaproteobacteria</taxon>
        <taxon>Oceanospirillales</taxon>
        <taxon>Endozoicomonadaceae</taxon>
        <taxon>Endozoicomonas</taxon>
    </lineage>
</organism>
<accession>A0A081KF99</accession>
<dbReference type="AlphaFoldDB" id="A0A081KF99"/>
<feature type="region of interest" description="Disordered" evidence="1">
    <location>
        <begin position="1"/>
        <end position="26"/>
    </location>
</feature>
<evidence type="ECO:0000313" key="3">
    <source>
        <dbReference type="Proteomes" id="UP000027997"/>
    </source>
</evidence>
<proteinExistence type="predicted"/>
<comment type="caution">
    <text evidence="2">The sequence shown here is derived from an EMBL/GenBank/DDBJ whole genome shotgun (WGS) entry which is preliminary data.</text>
</comment>
<feature type="compositionally biased region" description="Low complexity" evidence="1">
    <location>
        <begin position="7"/>
        <end position="21"/>
    </location>
</feature>
<gene>
    <name evidence="2" type="ORF">GV64_20740</name>
</gene>
<evidence type="ECO:0000313" key="2">
    <source>
        <dbReference type="EMBL" id="KEI72825.1"/>
    </source>
</evidence>
<dbReference type="STRING" id="305900.GV64_20740"/>